<evidence type="ECO:0000256" key="1">
    <source>
        <dbReference type="ARBA" id="ARBA00004123"/>
    </source>
</evidence>
<feature type="domain" description="C2H2-type" evidence="9">
    <location>
        <begin position="161"/>
        <end position="188"/>
    </location>
</feature>
<feature type="region of interest" description="Disordered" evidence="8">
    <location>
        <begin position="366"/>
        <end position="417"/>
    </location>
</feature>
<dbReference type="InterPro" id="IPR036236">
    <property type="entry name" value="Znf_C2H2_sf"/>
</dbReference>
<feature type="domain" description="C2H2-type" evidence="9">
    <location>
        <begin position="300"/>
        <end position="327"/>
    </location>
</feature>
<dbReference type="PROSITE" id="PS00028">
    <property type="entry name" value="ZINC_FINGER_C2H2_1"/>
    <property type="match status" value="7"/>
</dbReference>
<protein>
    <submittedName>
        <fullName evidence="10">AAEL007981-PB</fullName>
    </submittedName>
</protein>
<dbReference type="PANTHER" id="PTHR24394">
    <property type="entry name" value="ZINC FINGER PROTEIN"/>
    <property type="match status" value="1"/>
</dbReference>
<reference evidence="10" key="3">
    <citation type="submission" date="2012-09" db="EMBL/GenBank/DDBJ databases">
        <authorList>
            <consortium name="VectorBase"/>
        </authorList>
    </citation>
    <scope>NUCLEOTIDE SEQUENCE</scope>
    <source>
        <strain evidence="10">Liverpool</strain>
    </source>
</reference>
<dbReference type="AlphaFoldDB" id="Q170B0"/>
<feature type="domain" description="C2H2-type" evidence="9">
    <location>
        <begin position="239"/>
        <end position="267"/>
    </location>
</feature>
<proteinExistence type="predicted"/>
<dbReference type="EMBL" id="CH477477">
    <property type="protein sequence ID" value="EAT40281.1"/>
    <property type="molecule type" value="Genomic_DNA"/>
</dbReference>
<dbReference type="Pfam" id="PF13894">
    <property type="entry name" value="zf-C2H2_4"/>
    <property type="match status" value="1"/>
</dbReference>
<feature type="region of interest" description="Disordered" evidence="8">
    <location>
        <begin position="1"/>
        <end position="29"/>
    </location>
</feature>
<accession>Q170B0</accession>
<dbReference type="FunFam" id="3.30.160.60:FF:000065">
    <property type="entry name" value="B-cell CLL/lymphoma 6, member B"/>
    <property type="match status" value="1"/>
</dbReference>
<dbReference type="PaxDb" id="7159-AAEL007981-PB"/>
<keyword evidence="3" id="KW-0677">Repeat</keyword>
<feature type="compositionally biased region" description="Basic and acidic residues" evidence="8">
    <location>
        <begin position="19"/>
        <end position="29"/>
    </location>
</feature>
<organism evidence="10 11">
    <name type="scientific">Aedes aegypti</name>
    <name type="common">Yellowfever mosquito</name>
    <name type="synonym">Culex aegypti</name>
    <dbReference type="NCBI Taxonomy" id="7159"/>
    <lineage>
        <taxon>Eukaryota</taxon>
        <taxon>Metazoa</taxon>
        <taxon>Ecdysozoa</taxon>
        <taxon>Arthropoda</taxon>
        <taxon>Hexapoda</taxon>
        <taxon>Insecta</taxon>
        <taxon>Pterygota</taxon>
        <taxon>Neoptera</taxon>
        <taxon>Endopterygota</taxon>
        <taxon>Diptera</taxon>
        <taxon>Nematocera</taxon>
        <taxon>Culicoidea</taxon>
        <taxon>Culicidae</taxon>
        <taxon>Culicinae</taxon>
        <taxon>Aedini</taxon>
        <taxon>Aedes</taxon>
        <taxon>Stegomyia</taxon>
    </lineage>
</organism>
<dbReference type="PROSITE" id="PS50157">
    <property type="entry name" value="ZINC_FINGER_C2H2_2"/>
    <property type="match status" value="7"/>
</dbReference>
<name>Q170B0_AEDAE</name>
<feature type="domain" description="C2H2-type" evidence="9">
    <location>
        <begin position="89"/>
        <end position="116"/>
    </location>
</feature>
<evidence type="ECO:0000313" key="11">
    <source>
        <dbReference type="Proteomes" id="UP000682892"/>
    </source>
</evidence>
<reference evidence="10" key="1">
    <citation type="submission" date="2005-10" db="EMBL/GenBank/DDBJ databases">
        <authorList>
            <person name="Loftus B.J."/>
            <person name="Nene V.M."/>
            <person name="Hannick L.I."/>
            <person name="Bidwell S."/>
            <person name="Haas B."/>
            <person name="Amedeo P."/>
            <person name="Orvis J."/>
            <person name="Wortman J.R."/>
            <person name="White O.R."/>
            <person name="Salzberg S."/>
            <person name="Shumway M."/>
            <person name="Koo H."/>
            <person name="Zhao Y."/>
            <person name="Holmes M."/>
            <person name="Miller J."/>
            <person name="Schatz M."/>
            <person name="Pop M."/>
            <person name="Pai G."/>
            <person name="Utterback T."/>
            <person name="Rogers Y.-H."/>
            <person name="Kravitz S."/>
            <person name="Fraser C.M."/>
        </authorList>
    </citation>
    <scope>NUCLEOTIDE SEQUENCE</scope>
    <source>
        <strain evidence="10">Liverpool</strain>
    </source>
</reference>
<feature type="domain" description="C2H2-type" evidence="9">
    <location>
        <begin position="267"/>
        <end position="295"/>
    </location>
</feature>
<dbReference type="eggNOG" id="KOG1721">
    <property type="taxonomic scope" value="Eukaryota"/>
</dbReference>
<gene>
    <name evidence="10" type="ORF">AaeL_AAEL007981</name>
</gene>
<evidence type="ECO:0000256" key="4">
    <source>
        <dbReference type="ARBA" id="ARBA00022771"/>
    </source>
</evidence>
<evidence type="ECO:0000259" key="9">
    <source>
        <dbReference type="PROSITE" id="PS50157"/>
    </source>
</evidence>
<dbReference type="SMART" id="SM00355">
    <property type="entry name" value="ZnF_C2H2"/>
    <property type="match status" value="8"/>
</dbReference>
<dbReference type="InterPro" id="IPR013087">
    <property type="entry name" value="Znf_C2H2_type"/>
</dbReference>
<reference evidence="10" key="2">
    <citation type="journal article" date="2007" name="Science">
        <title>Genome sequence of Aedes aegypti, a major arbovirus vector.</title>
        <authorList>
            <person name="Nene V."/>
            <person name="Wortman J.R."/>
            <person name="Lawson D."/>
            <person name="Haas B."/>
            <person name="Kodira C."/>
            <person name="Tu Z.J."/>
            <person name="Loftus B."/>
            <person name="Xi Z."/>
            <person name="Megy K."/>
            <person name="Grabherr M."/>
            <person name="Ren Q."/>
            <person name="Zdobnov E.M."/>
            <person name="Lobo N.F."/>
            <person name="Campbell K.S."/>
            <person name="Brown S.E."/>
            <person name="Bonaldo M.F."/>
            <person name="Zhu J."/>
            <person name="Sinkins S.P."/>
            <person name="Hogenkamp D.G."/>
            <person name="Amedeo P."/>
            <person name="Arensburger P."/>
            <person name="Atkinson P.W."/>
            <person name="Bidwell S."/>
            <person name="Biedler J."/>
            <person name="Birney E."/>
            <person name="Bruggner R.V."/>
            <person name="Costas J."/>
            <person name="Coy M.R."/>
            <person name="Crabtree J."/>
            <person name="Crawford M."/>
            <person name="Debruyn B."/>
            <person name="Decaprio D."/>
            <person name="Eiglmeier K."/>
            <person name="Eisenstadt E."/>
            <person name="El-Dorry H."/>
            <person name="Gelbart W.M."/>
            <person name="Gomes S.L."/>
            <person name="Hammond M."/>
            <person name="Hannick L.I."/>
            <person name="Hogan J.R."/>
            <person name="Holmes M.H."/>
            <person name="Jaffe D."/>
            <person name="Johnston J.S."/>
            <person name="Kennedy R.C."/>
            <person name="Koo H."/>
            <person name="Kravitz S."/>
            <person name="Kriventseva E.V."/>
            <person name="Kulp D."/>
            <person name="Labutti K."/>
            <person name="Lee E."/>
            <person name="Li S."/>
            <person name="Lovin D.D."/>
            <person name="Mao C."/>
            <person name="Mauceli E."/>
            <person name="Menck C.F."/>
            <person name="Miller J.R."/>
            <person name="Montgomery P."/>
            <person name="Mori A."/>
            <person name="Nascimento A.L."/>
            <person name="Naveira H.F."/>
            <person name="Nusbaum C."/>
            <person name="O'leary S."/>
            <person name="Orvis J."/>
            <person name="Pertea M."/>
            <person name="Quesneville H."/>
            <person name="Reidenbach K.R."/>
            <person name="Rogers Y.H."/>
            <person name="Roth C.W."/>
            <person name="Schneider J.R."/>
            <person name="Schatz M."/>
            <person name="Shumway M."/>
            <person name="Stanke M."/>
            <person name="Stinson E.O."/>
            <person name="Tubio J.M."/>
            <person name="Vanzee J.P."/>
            <person name="Verjovski-Almeida S."/>
            <person name="Werner D."/>
            <person name="White O."/>
            <person name="Wyder S."/>
            <person name="Zeng Q."/>
            <person name="Zhao Q."/>
            <person name="Zhao Y."/>
            <person name="Hill C.A."/>
            <person name="Raikhel A.S."/>
            <person name="Soares M.B."/>
            <person name="Knudson D.L."/>
            <person name="Lee N.H."/>
            <person name="Galagan J."/>
            <person name="Salzberg S.L."/>
            <person name="Paulsen I.T."/>
            <person name="Dimopoulos G."/>
            <person name="Collins F.H."/>
            <person name="Birren B."/>
            <person name="Fraser-Liggett C.M."/>
            <person name="Severson D.W."/>
        </authorList>
    </citation>
    <scope>NUCLEOTIDE SEQUENCE [LARGE SCALE GENOMIC DNA]</scope>
    <source>
        <strain evidence="10">Liverpool</strain>
    </source>
</reference>
<dbReference type="GO" id="GO:0005634">
    <property type="term" value="C:nucleus"/>
    <property type="evidence" value="ECO:0007669"/>
    <property type="project" value="UniProtKB-SubCell"/>
</dbReference>
<dbReference type="Pfam" id="PF00096">
    <property type="entry name" value="zf-C2H2"/>
    <property type="match status" value="4"/>
</dbReference>
<dbReference type="STRING" id="7159.Q170B0"/>
<evidence type="ECO:0000256" key="5">
    <source>
        <dbReference type="ARBA" id="ARBA00022833"/>
    </source>
</evidence>
<evidence type="ECO:0000256" key="3">
    <source>
        <dbReference type="ARBA" id="ARBA00022737"/>
    </source>
</evidence>
<evidence type="ECO:0000313" key="10">
    <source>
        <dbReference type="EMBL" id="EAT40281.1"/>
    </source>
</evidence>
<evidence type="ECO:0000256" key="6">
    <source>
        <dbReference type="ARBA" id="ARBA00023242"/>
    </source>
</evidence>
<keyword evidence="5" id="KW-0862">Zinc</keyword>
<evidence type="ECO:0000256" key="8">
    <source>
        <dbReference type="SAM" id="MobiDB-lite"/>
    </source>
</evidence>
<dbReference type="SUPFAM" id="SSF57667">
    <property type="entry name" value="beta-beta-alpha zinc fingers"/>
    <property type="match status" value="4"/>
</dbReference>
<dbReference type="Pfam" id="PF13912">
    <property type="entry name" value="zf-C2H2_6"/>
    <property type="match status" value="3"/>
</dbReference>
<evidence type="ECO:0000256" key="2">
    <source>
        <dbReference type="ARBA" id="ARBA00022723"/>
    </source>
</evidence>
<dbReference type="OMA" id="PDECAIP"/>
<dbReference type="KEGG" id="aag:5569874"/>
<feature type="region of interest" description="Disordered" evidence="8">
    <location>
        <begin position="204"/>
        <end position="231"/>
    </location>
</feature>
<feature type="domain" description="C2H2-type" evidence="9">
    <location>
        <begin position="327"/>
        <end position="354"/>
    </location>
</feature>
<keyword evidence="4 7" id="KW-0863">Zinc-finger</keyword>
<comment type="subcellular location">
    <subcellularLocation>
        <location evidence="1">Nucleus</location>
    </subcellularLocation>
</comment>
<dbReference type="Gene3D" id="3.30.160.60">
    <property type="entry name" value="Classic Zinc Finger"/>
    <property type="match status" value="4"/>
</dbReference>
<keyword evidence="2" id="KW-0479">Metal-binding</keyword>
<sequence length="443" mass="51390">MPQEDVTHTSYFGAEEDKEQSHDTKKAKTIRKGDFDHTVEVASSSQLKKARVKEANTNNQLQCDICQKTYKLGKTMRAHKKNSHGIKEHSCPVCERPFALRHALKRHLLTHQSVEERQRIRPTADVNNVVKPFVCDICQKAFKRKGRLWEHQKKVHGPRNHECHICGFRFTMRDELARHVQRHTRNRDRKEDFRTLHLMNRKETSKIMNEDIKKEPTEEERDDTSSSLQTDQKSTASLTECEKCQKVFQSQKSLWLHYKFAHKPKNLKCSVCNVVFVSNKRLEKHMLTNHRQEDGSYQPLKCSVCNRAFSSIGQLKRHALNHGPRKYCCSICSRSFTKLENFELHMASHKDLPDECAIPGDEQCLEGNDSSASDTRMKDLKNRRLNRKSKTIPEETVEPSSIQQKLDDTESGTSLQEPTILFEAEEFKIEPESDGILKIFPPV</sequence>
<dbReference type="PANTHER" id="PTHR24394:SF29">
    <property type="entry name" value="MYONEURIN"/>
    <property type="match status" value="1"/>
</dbReference>
<dbReference type="VEuPathDB" id="VectorBase:AAEL007981"/>
<evidence type="ECO:0000256" key="7">
    <source>
        <dbReference type="PROSITE-ProRule" id="PRU00042"/>
    </source>
</evidence>
<dbReference type="Proteomes" id="UP000682892">
    <property type="component" value="Unassembled WGS sequence"/>
</dbReference>
<feature type="domain" description="C2H2-type" evidence="9">
    <location>
        <begin position="133"/>
        <end position="161"/>
    </location>
</feature>
<feature type="compositionally biased region" description="Basic and acidic residues" evidence="8">
    <location>
        <begin position="204"/>
        <end position="216"/>
    </location>
</feature>
<dbReference type="OrthoDB" id="8046034at2759"/>
<keyword evidence="6" id="KW-0539">Nucleus</keyword>
<dbReference type="GO" id="GO:0008270">
    <property type="term" value="F:zinc ion binding"/>
    <property type="evidence" value="ECO:0007669"/>
    <property type="project" value="UniProtKB-KW"/>
</dbReference>
<dbReference type="GO" id="GO:0000981">
    <property type="term" value="F:DNA-binding transcription factor activity, RNA polymerase II-specific"/>
    <property type="evidence" value="ECO:0007669"/>
    <property type="project" value="TreeGrafter"/>
</dbReference>
<dbReference type="PhylomeDB" id="Q170B0"/>